<evidence type="ECO:0000313" key="2">
    <source>
        <dbReference type="Proteomes" id="UP001549099"/>
    </source>
</evidence>
<proteinExistence type="predicted"/>
<accession>A0ABV2G9D4</accession>
<dbReference type="EMBL" id="JBEPLW010000002">
    <property type="protein sequence ID" value="MET3574880.1"/>
    <property type="molecule type" value="Genomic_DNA"/>
</dbReference>
<evidence type="ECO:0000313" key="1">
    <source>
        <dbReference type="EMBL" id="MET3574880.1"/>
    </source>
</evidence>
<reference evidence="1 2" key="1">
    <citation type="submission" date="2024-06" db="EMBL/GenBank/DDBJ databases">
        <title>Genomic Encyclopedia of Type Strains, Phase IV (KMG-IV): sequencing the most valuable type-strain genomes for metagenomic binning, comparative biology and taxonomic classification.</title>
        <authorList>
            <person name="Goeker M."/>
        </authorList>
    </citation>
    <scope>NUCLEOTIDE SEQUENCE [LARGE SCALE GENOMIC DNA]</scope>
    <source>
        <strain evidence="1 2">DSM 26128</strain>
    </source>
</reference>
<gene>
    <name evidence="1" type="ORF">ABID49_000762</name>
</gene>
<protein>
    <recommendedName>
        <fullName evidence="3">DUF1033 domain-containing protein</fullName>
    </recommendedName>
</protein>
<evidence type="ECO:0008006" key="3">
    <source>
        <dbReference type="Google" id="ProtNLM"/>
    </source>
</evidence>
<dbReference type="RefSeq" id="WP_354195470.1">
    <property type="nucleotide sequence ID" value="NZ_JBEPLW010000002.1"/>
</dbReference>
<dbReference type="InterPro" id="IPR010434">
    <property type="entry name" value="DUF1033"/>
</dbReference>
<dbReference type="Pfam" id="PF06279">
    <property type="entry name" value="DUF1033"/>
    <property type="match status" value="1"/>
</dbReference>
<name>A0ABV2G9D4_9BACL</name>
<comment type="caution">
    <text evidence="1">The sequence shown here is derived from an EMBL/GenBank/DDBJ whole genome shotgun (WGS) entry which is preliminary data.</text>
</comment>
<dbReference type="Proteomes" id="UP001549099">
    <property type="component" value="Unassembled WGS sequence"/>
</dbReference>
<keyword evidence="2" id="KW-1185">Reference proteome</keyword>
<sequence length="100" mass="12251">MYEIIYMRADYEPWWLFEGWQDEVVQRWTYDCPEEASVQLARILEGFRKEHRNEASRDQRFWAFWSEKESCFCEDCAEDLQLYHGILTLRDGQPSPFSRK</sequence>
<organism evidence="1 2">
    <name type="scientific">Bhargavaea ullalensis</name>
    <dbReference type="NCBI Taxonomy" id="1265685"/>
    <lineage>
        <taxon>Bacteria</taxon>
        <taxon>Bacillati</taxon>
        <taxon>Bacillota</taxon>
        <taxon>Bacilli</taxon>
        <taxon>Bacillales</taxon>
        <taxon>Caryophanaceae</taxon>
        <taxon>Bhargavaea</taxon>
    </lineage>
</organism>